<evidence type="ECO:0000313" key="15">
    <source>
        <dbReference type="EMBL" id="MET3662817.1"/>
    </source>
</evidence>
<keyword evidence="2" id="KW-0808">Transferase</keyword>
<name>A0ABV2KP02_9HYPH</name>
<evidence type="ECO:0000259" key="14">
    <source>
        <dbReference type="Pfam" id="PF17042"/>
    </source>
</evidence>
<gene>
    <name evidence="15" type="ORF">ABID44_003168</name>
</gene>
<dbReference type="Pfam" id="PF07005">
    <property type="entry name" value="SBD_N"/>
    <property type="match status" value="1"/>
</dbReference>
<comment type="function">
    <text evidence="9">Catalyzes the ATP-dependent phosphorylation of 3-oxo-tetronate to 3-oxo-tetronate 4-phosphate.</text>
</comment>
<dbReference type="EC" id="2.7.1.217" evidence="10"/>
<organism evidence="15 16">
    <name type="scientific">Aquamicrobium ahrensii</name>
    <dbReference type="NCBI Taxonomy" id="469551"/>
    <lineage>
        <taxon>Bacteria</taxon>
        <taxon>Pseudomonadati</taxon>
        <taxon>Pseudomonadota</taxon>
        <taxon>Alphaproteobacteria</taxon>
        <taxon>Hyphomicrobiales</taxon>
        <taxon>Phyllobacteriaceae</taxon>
        <taxon>Aquamicrobium</taxon>
    </lineage>
</organism>
<dbReference type="InterPro" id="IPR042213">
    <property type="entry name" value="NBD_C_sf"/>
</dbReference>
<reference evidence="15 16" key="1">
    <citation type="submission" date="2024-06" db="EMBL/GenBank/DDBJ databases">
        <title>Genomic Encyclopedia of Type Strains, Phase IV (KMG-IV): sequencing the most valuable type-strain genomes for metagenomic binning, comparative biology and taxonomic classification.</title>
        <authorList>
            <person name="Goeker M."/>
        </authorList>
    </citation>
    <scope>NUCLEOTIDE SEQUENCE [LARGE SCALE GENOMIC DNA]</scope>
    <source>
        <strain evidence="15 16">DSM 19730</strain>
    </source>
</reference>
<evidence type="ECO:0000256" key="6">
    <source>
        <dbReference type="ARBA" id="ARBA00023277"/>
    </source>
</evidence>
<dbReference type="InterPro" id="IPR031475">
    <property type="entry name" value="NBD_C"/>
</dbReference>
<evidence type="ECO:0000256" key="3">
    <source>
        <dbReference type="ARBA" id="ARBA00022741"/>
    </source>
</evidence>
<comment type="similarity">
    <text evidence="1">Belongs to the four-carbon acid sugar kinase family.</text>
</comment>
<evidence type="ECO:0000256" key="5">
    <source>
        <dbReference type="ARBA" id="ARBA00022840"/>
    </source>
</evidence>
<dbReference type="Gene3D" id="3.40.50.10840">
    <property type="entry name" value="Putative sugar-binding, N-terminal domain"/>
    <property type="match status" value="1"/>
</dbReference>
<keyword evidence="6" id="KW-0119">Carbohydrate metabolism</keyword>
<dbReference type="InterPro" id="IPR050007">
    <property type="entry name" value="OtnK"/>
</dbReference>
<dbReference type="Pfam" id="PF17042">
    <property type="entry name" value="NBD_C"/>
    <property type="match status" value="1"/>
</dbReference>
<evidence type="ECO:0000256" key="12">
    <source>
        <dbReference type="ARBA" id="ARBA00041377"/>
    </source>
</evidence>
<evidence type="ECO:0000313" key="16">
    <source>
        <dbReference type="Proteomes" id="UP001549143"/>
    </source>
</evidence>
<evidence type="ECO:0000256" key="7">
    <source>
        <dbReference type="ARBA" id="ARBA00035898"/>
    </source>
</evidence>
<dbReference type="RefSeq" id="WP_354152657.1">
    <property type="nucleotide sequence ID" value="NZ_JBEPMN010000015.1"/>
</dbReference>
<evidence type="ECO:0000256" key="10">
    <source>
        <dbReference type="ARBA" id="ARBA00039095"/>
    </source>
</evidence>
<feature type="domain" description="Four-carbon acid sugar kinase N-terminal" evidence="13">
    <location>
        <begin position="3"/>
        <end position="226"/>
    </location>
</feature>
<evidence type="ECO:0000256" key="11">
    <source>
        <dbReference type="ARBA" id="ARBA00039461"/>
    </source>
</evidence>
<dbReference type="Proteomes" id="UP001549143">
    <property type="component" value="Unassembled WGS sequence"/>
</dbReference>
<evidence type="ECO:0000256" key="2">
    <source>
        <dbReference type="ARBA" id="ARBA00022679"/>
    </source>
</evidence>
<sequence length="417" mass="43907">MLLGCIADDFTGASDLANTLARQGMSTVQFVGVPDKPALECEAGVVALKTRSIAPEEAVAQSLVALDWLLEQGCQQIFFKYCSTFDSTPQGNIGPVAEALLDALGAHSAVVCPVFPAAGRRLFMGHLFVNDRLLSESGMEKHPLNPMIDPDVRRWLRLQTKGEVGFVGYKQVRMGPEEIAAALEAEAGAGRRLIVIDAVEDDDLFAIAAALVGQKLVTGGSGLALGLPENFRRAGLLGKQSAPYTRLSGPGVALSGSCSTASQAQLAHYLKSHPGLALDPAELMAGRQTPDMAVAWIREHLDSQPMVYSTADPKQVAADQIRFGRQELAERIEGFFRMLATKLVEAGVVRIAVGGGETSGSVVAGLDAHSLLIGPEIDPGVPALAAIGTRPVRLALKSGNFGAPDFYEKALNALGDG</sequence>
<dbReference type="NCBIfam" id="NF043035">
    <property type="entry name" value="OxoTetrKin"/>
    <property type="match status" value="1"/>
</dbReference>
<comment type="caution">
    <text evidence="15">The sequence shown here is derived from an EMBL/GenBank/DDBJ whole genome shotgun (WGS) entry which is preliminary data.</text>
</comment>
<comment type="catalytic activity">
    <reaction evidence="8">
        <text>3-dehydro-D-erythronate + ATP = 3-dehydro-4-O-phospho-D-erythronate + ADP + H(+)</text>
        <dbReference type="Rhea" id="RHEA:52556"/>
        <dbReference type="ChEBI" id="CHEBI:15378"/>
        <dbReference type="ChEBI" id="CHEBI:30616"/>
        <dbReference type="ChEBI" id="CHEBI:57958"/>
        <dbReference type="ChEBI" id="CHEBI:136593"/>
        <dbReference type="ChEBI" id="CHEBI:456216"/>
        <dbReference type="EC" id="2.7.1.217"/>
    </reaction>
</comment>
<evidence type="ECO:0000256" key="8">
    <source>
        <dbReference type="ARBA" id="ARBA00036346"/>
    </source>
</evidence>
<dbReference type="Gene3D" id="3.40.980.20">
    <property type="entry name" value="Four-carbon acid sugar kinase, nucleotide binding domain"/>
    <property type="match status" value="1"/>
</dbReference>
<dbReference type="InterPro" id="IPR037051">
    <property type="entry name" value="4-carb_acid_sugar_kinase_N_sf"/>
</dbReference>
<accession>A0ABV2KP02</accession>
<keyword evidence="4" id="KW-0418">Kinase</keyword>
<protein>
    <recommendedName>
        <fullName evidence="11">3-oxo-tetronate kinase</fullName>
        <ecNumber evidence="10">2.7.1.217</ecNumber>
    </recommendedName>
    <alternativeName>
        <fullName evidence="12">3-dehydrotetronate 4-kinase</fullName>
    </alternativeName>
</protein>
<evidence type="ECO:0000256" key="9">
    <source>
        <dbReference type="ARBA" id="ARBA00037335"/>
    </source>
</evidence>
<dbReference type="SUPFAM" id="SSF142764">
    <property type="entry name" value="YgbK-like"/>
    <property type="match status" value="1"/>
</dbReference>
<dbReference type="InterPro" id="IPR010737">
    <property type="entry name" value="4-carb_acid_sugar_kinase_N"/>
</dbReference>
<keyword evidence="16" id="KW-1185">Reference proteome</keyword>
<evidence type="ECO:0000256" key="4">
    <source>
        <dbReference type="ARBA" id="ARBA00022777"/>
    </source>
</evidence>
<feature type="domain" description="Four-carbon acid sugar kinase nucleotide binding" evidence="14">
    <location>
        <begin position="252"/>
        <end position="406"/>
    </location>
</feature>
<evidence type="ECO:0000256" key="1">
    <source>
        <dbReference type="ARBA" id="ARBA00005715"/>
    </source>
</evidence>
<dbReference type="EMBL" id="JBEPMN010000015">
    <property type="protein sequence ID" value="MET3662817.1"/>
    <property type="molecule type" value="Genomic_DNA"/>
</dbReference>
<evidence type="ECO:0000259" key="13">
    <source>
        <dbReference type="Pfam" id="PF07005"/>
    </source>
</evidence>
<keyword evidence="3" id="KW-0547">Nucleotide-binding</keyword>
<proteinExistence type="inferred from homology"/>
<keyword evidence="5" id="KW-0067">ATP-binding</keyword>
<comment type="catalytic activity">
    <reaction evidence="7">
        <text>3-dehydro-L-erythronate + ATP = 3-dehydro-4-O-phospho-L-erythronate + ADP + H(+)</text>
        <dbReference type="Rhea" id="RHEA:52552"/>
        <dbReference type="ChEBI" id="CHEBI:15378"/>
        <dbReference type="ChEBI" id="CHEBI:30616"/>
        <dbReference type="ChEBI" id="CHEBI:136592"/>
        <dbReference type="ChEBI" id="CHEBI:136670"/>
        <dbReference type="ChEBI" id="CHEBI:456216"/>
        <dbReference type="EC" id="2.7.1.217"/>
    </reaction>
</comment>